<dbReference type="PANTHER" id="PTHR43394">
    <property type="entry name" value="ATP-DEPENDENT PERMEASE MDL1, MITOCHONDRIAL"/>
    <property type="match status" value="1"/>
</dbReference>
<protein>
    <recommendedName>
        <fullName evidence="6">ABC transmembrane type-1 domain-containing protein</fullName>
    </recommendedName>
</protein>
<dbReference type="Proteomes" id="UP000648239">
    <property type="component" value="Unassembled WGS sequence"/>
</dbReference>
<evidence type="ECO:0000256" key="4">
    <source>
        <dbReference type="ARBA" id="ARBA00023136"/>
    </source>
</evidence>
<evidence type="ECO:0000256" key="2">
    <source>
        <dbReference type="ARBA" id="ARBA00022692"/>
    </source>
</evidence>
<feature type="domain" description="ABC transmembrane type-1" evidence="6">
    <location>
        <begin position="26"/>
        <end position="261"/>
    </location>
</feature>
<comment type="subcellular location">
    <subcellularLocation>
        <location evidence="1">Cell membrane</location>
        <topology evidence="1">Multi-pass membrane protein</topology>
    </subcellularLocation>
</comment>
<dbReference type="InterPro" id="IPR036640">
    <property type="entry name" value="ABC1_TM_sf"/>
</dbReference>
<dbReference type="Gene3D" id="1.20.1560.10">
    <property type="entry name" value="ABC transporter type 1, transmembrane domain"/>
    <property type="match status" value="1"/>
</dbReference>
<feature type="transmembrane region" description="Helical" evidence="5">
    <location>
        <begin position="61"/>
        <end position="78"/>
    </location>
</feature>
<evidence type="ECO:0000313" key="7">
    <source>
        <dbReference type="EMBL" id="MBD3868689.1"/>
    </source>
</evidence>
<feature type="transmembrane region" description="Helical" evidence="5">
    <location>
        <begin position="243"/>
        <end position="260"/>
    </location>
</feature>
<dbReference type="AlphaFoldDB" id="A0A8J6Y3N5"/>
<dbReference type="GO" id="GO:0015421">
    <property type="term" value="F:ABC-type oligopeptide transporter activity"/>
    <property type="evidence" value="ECO:0007669"/>
    <property type="project" value="TreeGrafter"/>
</dbReference>
<dbReference type="CDD" id="cd18541">
    <property type="entry name" value="ABC_6TM_TmrB_like"/>
    <property type="match status" value="1"/>
</dbReference>
<dbReference type="PANTHER" id="PTHR43394:SF1">
    <property type="entry name" value="ATP-BINDING CASSETTE SUB-FAMILY B MEMBER 10, MITOCHONDRIAL"/>
    <property type="match status" value="1"/>
</dbReference>
<evidence type="ECO:0000313" key="8">
    <source>
        <dbReference type="Proteomes" id="UP000648239"/>
    </source>
</evidence>
<dbReference type="EMBL" id="JACXWD010000039">
    <property type="protein sequence ID" value="MBD3868689.1"/>
    <property type="molecule type" value="Genomic_DNA"/>
</dbReference>
<evidence type="ECO:0000256" key="1">
    <source>
        <dbReference type="ARBA" id="ARBA00004651"/>
    </source>
</evidence>
<feature type="transmembrane region" description="Helical" evidence="5">
    <location>
        <begin position="165"/>
        <end position="183"/>
    </location>
</feature>
<feature type="transmembrane region" description="Helical" evidence="5">
    <location>
        <begin position="25"/>
        <end position="46"/>
    </location>
</feature>
<dbReference type="GO" id="GO:0005886">
    <property type="term" value="C:plasma membrane"/>
    <property type="evidence" value="ECO:0007669"/>
    <property type="project" value="UniProtKB-SubCell"/>
</dbReference>
<dbReference type="Pfam" id="PF00664">
    <property type="entry name" value="ABC_membrane"/>
    <property type="match status" value="1"/>
</dbReference>
<sequence length="261" mass="29302">MSDGTQPRSAMARIGVHLAAYRGRYATGFVLLLVTNGLNLTIPWLLREAIDRLEAGTEPSIIGWIVLGMVLAAVLQMGTRTLSRLMILGASRRIVFDVRNRFFSQLQRLSASFYDVRRTGDLMSRGINDLQLIRSLYGPAMLNALNTTIAYIATVTILLNINVRLTLISFSIYPVLLYCVRRVSRVVYGRSREVQEQLAELSSRAQENISGISQVRIYAQEDREVQSFRSACVEYRRRNLRMTALRGGMMALIGMFSGIGT</sequence>
<feature type="transmembrane region" description="Helical" evidence="5">
    <location>
        <begin position="140"/>
        <end position="159"/>
    </location>
</feature>
<evidence type="ECO:0000259" key="6">
    <source>
        <dbReference type="PROSITE" id="PS50929"/>
    </source>
</evidence>
<feature type="non-terminal residue" evidence="7">
    <location>
        <position position="261"/>
    </location>
</feature>
<reference evidence="7 8" key="1">
    <citation type="submission" date="2020-08" db="EMBL/GenBank/DDBJ databases">
        <title>Acidobacteriota in marine sediments use diverse sulfur dissimilation pathways.</title>
        <authorList>
            <person name="Wasmund K."/>
        </authorList>
    </citation>
    <scope>NUCLEOTIDE SEQUENCE [LARGE SCALE GENOMIC DNA]</scope>
    <source>
        <strain evidence="7">MAG AM4</strain>
    </source>
</reference>
<dbReference type="PROSITE" id="PS50929">
    <property type="entry name" value="ABC_TM1F"/>
    <property type="match status" value="1"/>
</dbReference>
<keyword evidence="2 5" id="KW-0812">Transmembrane</keyword>
<name>A0A8J6Y3N5_9BACT</name>
<dbReference type="InterPro" id="IPR011527">
    <property type="entry name" value="ABC1_TM_dom"/>
</dbReference>
<dbReference type="InterPro" id="IPR039421">
    <property type="entry name" value="Type_1_exporter"/>
</dbReference>
<dbReference type="GO" id="GO:0005524">
    <property type="term" value="F:ATP binding"/>
    <property type="evidence" value="ECO:0007669"/>
    <property type="project" value="InterPro"/>
</dbReference>
<gene>
    <name evidence="7" type="ORF">IFK94_11240</name>
</gene>
<accession>A0A8J6Y3N5</accession>
<keyword evidence="3 5" id="KW-1133">Transmembrane helix</keyword>
<comment type="caution">
    <text evidence="7">The sequence shown here is derived from an EMBL/GenBank/DDBJ whole genome shotgun (WGS) entry which is preliminary data.</text>
</comment>
<evidence type="ECO:0000256" key="3">
    <source>
        <dbReference type="ARBA" id="ARBA00022989"/>
    </source>
</evidence>
<dbReference type="SUPFAM" id="SSF90123">
    <property type="entry name" value="ABC transporter transmembrane region"/>
    <property type="match status" value="1"/>
</dbReference>
<organism evidence="7 8">
    <name type="scientific">Candidatus Polarisedimenticola svalbardensis</name>
    <dbReference type="NCBI Taxonomy" id="2886004"/>
    <lineage>
        <taxon>Bacteria</taxon>
        <taxon>Pseudomonadati</taxon>
        <taxon>Acidobacteriota</taxon>
        <taxon>Candidatus Polarisedimenticolia</taxon>
        <taxon>Candidatus Polarisedimenticolales</taxon>
        <taxon>Candidatus Polarisedimenticolaceae</taxon>
        <taxon>Candidatus Polarisedimenticola</taxon>
    </lineage>
</organism>
<evidence type="ECO:0000256" key="5">
    <source>
        <dbReference type="SAM" id="Phobius"/>
    </source>
</evidence>
<proteinExistence type="predicted"/>
<keyword evidence="4 5" id="KW-0472">Membrane</keyword>